<dbReference type="Proteomes" id="UP001056384">
    <property type="component" value="Chromosome 2"/>
</dbReference>
<name>A0A9Q9AR87_9PEZI</name>
<feature type="region of interest" description="Disordered" evidence="1">
    <location>
        <begin position="80"/>
        <end position="216"/>
    </location>
</feature>
<keyword evidence="3" id="KW-1185">Reference proteome</keyword>
<dbReference type="EMBL" id="CP099419">
    <property type="protein sequence ID" value="USW49331.1"/>
    <property type="molecule type" value="Genomic_DNA"/>
</dbReference>
<sequence length="664" mass="74308">MAIAPHLRRKAAEQAASVAPPPTANPLPSRKPSINLPTVSSPALPPSPPISDDLNAKLLSVGVKLGGPQCELDPTTLTIKSESHVSSQPNPASLTPSERPIFRGRVNASSKAPNDARVGGVAARGGRNHTSRDVKPRAKNAFCKSSEIPKGDPKRWETDWTGGNHGQNNGKAQHPTKRTKSDSTTNAPRRNNSWNSSDQNKPPSLDSAGWPVQKWDNNLPPAPLEWEFRSQFRPGQNQEQIQAWLDRMEGIAMDGVDRQPNLDDLSVVDGFTYTFASPQDPVAGKEYVAMGEIVPRYWIRDHYYGRVPLATFFDENLKSIYPRPVDDEDLVGAKPWWETVVRGGSFLKPCDTHDHRGVDPDEGCNEKLRRQCDFGSQHAADNKKRYELAKRGITEAKQRREAEKEAKRAALKQANGGFTPDNLKPIGHVPKDLFVRYALSDDMTTIRDMYNYYVDFSTSVSETKRLTVMELREQFDDITQHSKLPYLIAYQKGKLIHSRKKGQRHTEPIQLADQVVGFVRADEYGSGTDAYRFTATLEVFVHKDHLMNGIAKCLMDKALALLDPDHIEQGGYKTYGDELCAAKPIRNIKNIMVTYLYPADQPHRVDRMSRWLVNDLRFKEVGNLNGIGTKLTKAINKTIFVRETGAVLDHANPPDTERTQKAKK</sequence>
<dbReference type="Gene3D" id="3.40.630.30">
    <property type="match status" value="1"/>
</dbReference>
<protein>
    <submittedName>
        <fullName evidence="2">Acyl-CoA N-acyltransferase</fullName>
    </submittedName>
</protein>
<organism evidence="2 3">
    <name type="scientific">Septoria linicola</name>
    <dbReference type="NCBI Taxonomy" id="215465"/>
    <lineage>
        <taxon>Eukaryota</taxon>
        <taxon>Fungi</taxon>
        <taxon>Dikarya</taxon>
        <taxon>Ascomycota</taxon>
        <taxon>Pezizomycotina</taxon>
        <taxon>Dothideomycetes</taxon>
        <taxon>Dothideomycetidae</taxon>
        <taxon>Mycosphaerellales</taxon>
        <taxon>Mycosphaerellaceae</taxon>
        <taxon>Septoria</taxon>
    </lineage>
</organism>
<feature type="compositionally biased region" description="Polar residues" evidence="1">
    <location>
        <begin position="182"/>
        <end position="202"/>
    </location>
</feature>
<feature type="compositionally biased region" description="Polar residues" evidence="1">
    <location>
        <begin position="80"/>
        <end position="96"/>
    </location>
</feature>
<dbReference type="InterPro" id="IPR016181">
    <property type="entry name" value="Acyl_CoA_acyltransferase"/>
</dbReference>
<reference evidence="2" key="1">
    <citation type="submission" date="2022-06" db="EMBL/GenBank/DDBJ databases">
        <title>Complete genome sequences of two strains of the flax pathogen Septoria linicola.</title>
        <authorList>
            <person name="Lapalu N."/>
            <person name="Simon A."/>
            <person name="Demenou B."/>
            <person name="Paumier D."/>
            <person name="Guillot M.-P."/>
            <person name="Gout L."/>
            <person name="Valade R."/>
        </authorList>
    </citation>
    <scope>NUCLEOTIDE SEQUENCE</scope>
    <source>
        <strain evidence="2">SE15195</strain>
    </source>
</reference>
<dbReference type="SUPFAM" id="SSF55729">
    <property type="entry name" value="Acyl-CoA N-acyltransferases (Nat)"/>
    <property type="match status" value="1"/>
</dbReference>
<dbReference type="AlphaFoldDB" id="A0A9Q9AR87"/>
<feature type="compositionally biased region" description="Low complexity" evidence="1">
    <location>
        <begin position="116"/>
        <end position="125"/>
    </location>
</feature>
<evidence type="ECO:0000313" key="2">
    <source>
        <dbReference type="EMBL" id="USW49331.1"/>
    </source>
</evidence>
<evidence type="ECO:0000313" key="3">
    <source>
        <dbReference type="Proteomes" id="UP001056384"/>
    </source>
</evidence>
<proteinExistence type="predicted"/>
<accession>A0A9Q9AR87</accession>
<feature type="region of interest" description="Disordered" evidence="1">
    <location>
        <begin position="1"/>
        <end position="51"/>
    </location>
</feature>
<dbReference type="OrthoDB" id="2129362at2759"/>
<feature type="compositionally biased region" description="Basic and acidic residues" evidence="1">
    <location>
        <begin position="147"/>
        <end position="158"/>
    </location>
</feature>
<evidence type="ECO:0000256" key="1">
    <source>
        <dbReference type="SAM" id="MobiDB-lite"/>
    </source>
</evidence>
<gene>
    <name evidence="2" type="ORF">Slin15195_G026500</name>
</gene>